<evidence type="ECO:0000256" key="4">
    <source>
        <dbReference type="ARBA" id="ARBA00022884"/>
    </source>
</evidence>
<name>A0A3E0L7K4_9CHRO</name>
<dbReference type="InterPro" id="IPR010149">
    <property type="entry name" value="CRISPR-assoc_prot_Csm2_III-A"/>
</dbReference>
<evidence type="ECO:0000256" key="6">
    <source>
        <dbReference type="ARBA" id="ARBA00031723"/>
    </source>
</evidence>
<dbReference type="AlphaFoldDB" id="A0A3E0L7K4"/>
<keyword evidence="5" id="KW-0051">Antiviral defense</keyword>
<protein>
    <recommendedName>
        <fullName evidence="3">CRISPR system Cms protein Csm2</fullName>
    </recommendedName>
    <alternativeName>
        <fullName evidence="6">CRISPR type III A-associated protein Csm2</fullName>
    </alternativeName>
</protein>
<evidence type="ECO:0000313" key="8">
    <source>
        <dbReference type="Proteomes" id="UP000256873"/>
    </source>
</evidence>
<evidence type="ECO:0000256" key="1">
    <source>
        <dbReference type="ARBA" id="ARBA00003640"/>
    </source>
</evidence>
<evidence type="ECO:0000313" key="7">
    <source>
        <dbReference type="EMBL" id="REJ43480.1"/>
    </source>
</evidence>
<reference evidence="7 8" key="1">
    <citation type="submission" date="2017-10" db="EMBL/GenBank/DDBJ databases">
        <title>A large-scale comparative metagenomic study reveals the eutrophication-driven functional interactions in six Microcystis-epibionts communities.</title>
        <authorList>
            <person name="Li Q."/>
            <person name="Lin F."/>
        </authorList>
    </citation>
    <scope>NUCLEOTIDE SEQUENCE [LARGE SCALE GENOMIC DNA]</scope>
    <source>
        <strain evidence="7">TF09</strain>
    </source>
</reference>
<dbReference type="Proteomes" id="UP000256873">
    <property type="component" value="Unassembled WGS sequence"/>
</dbReference>
<dbReference type="NCBIfam" id="TIGR01870">
    <property type="entry name" value="cas_TM1810_Csm2"/>
    <property type="match status" value="1"/>
</dbReference>
<keyword evidence="4" id="KW-0694">RNA-binding</keyword>
<dbReference type="EMBL" id="QQWC01000002">
    <property type="protein sequence ID" value="REJ43480.1"/>
    <property type="molecule type" value="Genomic_DNA"/>
</dbReference>
<organism evidence="7 8">
    <name type="scientific">Microcystis flos-aquae TF09</name>
    <dbReference type="NCBI Taxonomy" id="2060473"/>
    <lineage>
        <taxon>Bacteria</taxon>
        <taxon>Bacillati</taxon>
        <taxon>Cyanobacteriota</taxon>
        <taxon>Cyanophyceae</taxon>
        <taxon>Oscillatoriophycideae</taxon>
        <taxon>Chroococcales</taxon>
        <taxon>Microcystaceae</taxon>
        <taxon>Microcystis</taxon>
    </lineage>
</organism>
<evidence type="ECO:0000256" key="5">
    <source>
        <dbReference type="ARBA" id="ARBA00023118"/>
    </source>
</evidence>
<dbReference type="Pfam" id="PF03750">
    <property type="entry name" value="Csm2_III-A"/>
    <property type="match status" value="1"/>
</dbReference>
<gene>
    <name evidence="7" type="primary">csm2</name>
    <name evidence="7" type="ORF">DWQ54_08630</name>
</gene>
<evidence type="ECO:0000256" key="2">
    <source>
        <dbReference type="ARBA" id="ARBA00006896"/>
    </source>
</evidence>
<dbReference type="GO" id="GO:0051607">
    <property type="term" value="P:defense response to virus"/>
    <property type="evidence" value="ECO:0007669"/>
    <property type="project" value="UniProtKB-KW"/>
</dbReference>
<comment type="function">
    <text evidence="1">This subunit may be involved in monitoring complementarity of crRNA and target RNA.</text>
</comment>
<accession>A0A3E0L7K4</accession>
<sequence length="171" mass="19774">MAQETKDILKTIRSLTGGLRSYPIRELVKEAEDFGKYLKNQNVKTNQIRKFLDAINRVKIDLSQLYYSSELDFRGENLEEKIPENFKGKISEIETDIVMLKPKLAYGASRASKKSEEEALKKMEDVLSLAIDKIQTDIETVKHFQNFQLDFERLVNLIESIIAYHKEQGGE</sequence>
<proteinExistence type="inferred from homology"/>
<evidence type="ECO:0000256" key="3">
    <source>
        <dbReference type="ARBA" id="ARBA00016118"/>
    </source>
</evidence>
<dbReference type="GO" id="GO:0003723">
    <property type="term" value="F:RNA binding"/>
    <property type="evidence" value="ECO:0007669"/>
    <property type="project" value="UniProtKB-KW"/>
</dbReference>
<comment type="caution">
    <text evidence="7">The sequence shown here is derived from an EMBL/GenBank/DDBJ whole genome shotgun (WGS) entry which is preliminary data.</text>
</comment>
<comment type="similarity">
    <text evidence="2">Belongs to the CRISPR-associated Csm2 family.</text>
</comment>